<dbReference type="EMBL" id="ML995509">
    <property type="protein sequence ID" value="KAF2136980.1"/>
    <property type="molecule type" value="Genomic_DNA"/>
</dbReference>
<evidence type="ECO:0000256" key="2">
    <source>
        <dbReference type="ARBA" id="ARBA00022801"/>
    </source>
</evidence>
<feature type="compositionally biased region" description="Acidic residues" evidence="3">
    <location>
        <begin position="402"/>
        <end position="424"/>
    </location>
</feature>
<feature type="region of interest" description="Disordered" evidence="3">
    <location>
        <begin position="402"/>
        <end position="440"/>
    </location>
</feature>
<keyword evidence="2" id="KW-0378">Hydrolase</keyword>
<dbReference type="Pfam" id="PF18380">
    <property type="entry name" value="GEN1_C"/>
    <property type="match status" value="1"/>
</dbReference>
<feature type="compositionally biased region" description="Low complexity" evidence="3">
    <location>
        <begin position="600"/>
        <end position="609"/>
    </location>
</feature>
<accession>A0A6A6AYX2</accession>
<dbReference type="InterPro" id="IPR006085">
    <property type="entry name" value="XPG_DNA_repair_N"/>
</dbReference>
<feature type="compositionally biased region" description="Basic and acidic residues" evidence="3">
    <location>
        <begin position="494"/>
        <end position="511"/>
    </location>
</feature>
<dbReference type="RefSeq" id="XP_033392698.1">
    <property type="nucleotide sequence ID" value="XM_033535095.1"/>
</dbReference>
<feature type="region of interest" description="Disordered" evidence="3">
    <location>
        <begin position="465"/>
        <end position="783"/>
    </location>
</feature>
<evidence type="ECO:0000259" key="5">
    <source>
        <dbReference type="SMART" id="SM00485"/>
    </source>
</evidence>
<dbReference type="PRINTS" id="PR00853">
    <property type="entry name" value="XPGRADSUPER"/>
</dbReference>
<dbReference type="InterPro" id="IPR036279">
    <property type="entry name" value="5-3_exonuclease_C_sf"/>
</dbReference>
<keyword evidence="7" id="KW-1185">Reference proteome</keyword>
<dbReference type="InterPro" id="IPR037316">
    <property type="entry name" value="Yen1_H3TH"/>
</dbReference>
<feature type="compositionally biased region" description="Polar residues" evidence="3">
    <location>
        <begin position="865"/>
        <end position="877"/>
    </location>
</feature>
<dbReference type="PANTHER" id="PTHR11081:SF75">
    <property type="entry name" value="ENDONUCLEASE, PUTATIVE (AFU_ORTHOLOGUE AFUA_3G13260)-RELATED"/>
    <property type="match status" value="1"/>
</dbReference>
<evidence type="ECO:0000256" key="1">
    <source>
        <dbReference type="ARBA" id="ARBA00022722"/>
    </source>
</evidence>
<name>A0A6A6AYX2_9PEZI</name>
<reference evidence="6" key="1">
    <citation type="journal article" date="2020" name="Stud. Mycol.">
        <title>101 Dothideomycetes genomes: a test case for predicting lifestyles and emergence of pathogens.</title>
        <authorList>
            <person name="Haridas S."/>
            <person name="Albert R."/>
            <person name="Binder M."/>
            <person name="Bloem J."/>
            <person name="Labutti K."/>
            <person name="Salamov A."/>
            <person name="Andreopoulos B."/>
            <person name="Baker S."/>
            <person name="Barry K."/>
            <person name="Bills G."/>
            <person name="Bluhm B."/>
            <person name="Cannon C."/>
            <person name="Castanera R."/>
            <person name="Culley D."/>
            <person name="Daum C."/>
            <person name="Ezra D."/>
            <person name="Gonzalez J."/>
            <person name="Henrissat B."/>
            <person name="Kuo A."/>
            <person name="Liang C."/>
            <person name="Lipzen A."/>
            <person name="Lutzoni F."/>
            <person name="Magnuson J."/>
            <person name="Mondo S."/>
            <person name="Nolan M."/>
            <person name="Ohm R."/>
            <person name="Pangilinan J."/>
            <person name="Park H.-J."/>
            <person name="Ramirez L."/>
            <person name="Alfaro M."/>
            <person name="Sun H."/>
            <person name="Tritt A."/>
            <person name="Yoshinaga Y."/>
            <person name="Zwiers L.-H."/>
            <person name="Turgeon B."/>
            <person name="Goodwin S."/>
            <person name="Spatafora J."/>
            <person name="Crous P."/>
            <person name="Grigoriev I."/>
        </authorList>
    </citation>
    <scope>NUCLEOTIDE SEQUENCE</scope>
    <source>
        <strain evidence="6">CBS 121167</strain>
    </source>
</reference>
<keyword evidence="1" id="KW-0540">Nuclease</keyword>
<feature type="domain" description="XPG-I" evidence="4">
    <location>
        <begin position="109"/>
        <end position="184"/>
    </location>
</feature>
<feature type="region of interest" description="Disordered" evidence="3">
    <location>
        <begin position="826"/>
        <end position="900"/>
    </location>
</feature>
<organism evidence="6 7">
    <name type="scientific">Aplosporella prunicola CBS 121167</name>
    <dbReference type="NCBI Taxonomy" id="1176127"/>
    <lineage>
        <taxon>Eukaryota</taxon>
        <taxon>Fungi</taxon>
        <taxon>Dikarya</taxon>
        <taxon>Ascomycota</taxon>
        <taxon>Pezizomycotina</taxon>
        <taxon>Dothideomycetes</taxon>
        <taxon>Dothideomycetes incertae sedis</taxon>
        <taxon>Botryosphaeriales</taxon>
        <taxon>Aplosporellaceae</taxon>
        <taxon>Aplosporella</taxon>
    </lineage>
</organism>
<gene>
    <name evidence="6" type="ORF">K452DRAFT_116374</name>
</gene>
<proteinExistence type="predicted"/>
<evidence type="ECO:0000313" key="6">
    <source>
        <dbReference type="EMBL" id="KAF2136980.1"/>
    </source>
</evidence>
<dbReference type="OrthoDB" id="2959108at2759"/>
<dbReference type="InterPro" id="IPR006084">
    <property type="entry name" value="XPG/Rad2"/>
</dbReference>
<feature type="region of interest" description="Disordered" evidence="3">
    <location>
        <begin position="916"/>
        <end position="937"/>
    </location>
</feature>
<dbReference type="SMART" id="SM00485">
    <property type="entry name" value="XPGN"/>
    <property type="match status" value="1"/>
</dbReference>
<dbReference type="GeneID" id="54292589"/>
<dbReference type="Gene3D" id="1.10.150.20">
    <property type="entry name" value="5' to 3' exonuclease, C-terminal subdomain"/>
    <property type="match status" value="1"/>
</dbReference>
<dbReference type="FunFam" id="3.40.50.1010:FF:000051">
    <property type="entry name" value="Rad2-like endonuclease, putative (AFU_orthologue AFUA_3G13260)"/>
    <property type="match status" value="1"/>
</dbReference>
<dbReference type="CDD" id="cd09870">
    <property type="entry name" value="PIN_YEN1"/>
    <property type="match status" value="1"/>
</dbReference>
<evidence type="ECO:0000313" key="7">
    <source>
        <dbReference type="Proteomes" id="UP000799438"/>
    </source>
</evidence>
<feature type="compositionally biased region" description="Low complexity" evidence="3">
    <location>
        <begin position="678"/>
        <end position="711"/>
    </location>
</feature>
<dbReference type="GO" id="GO:0006281">
    <property type="term" value="P:DNA repair"/>
    <property type="evidence" value="ECO:0007669"/>
    <property type="project" value="UniProtKB-ARBA"/>
</dbReference>
<protein>
    <recommendedName>
        <fullName evidence="8">XPG-I domain-containing protein</fullName>
    </recommendedName>
</protein>
<evidence type="ECO:0000256" key="3">
    <source>
        <dbReference type="SAM" id="MobiDB-lite"/>
    </source>
</evidence>
<dbReference type="InterPro" id="IPR006086">
    <property type="entry name" value="XPG-I_dom"/>
</dbReference>
<sequence length="951" mass="103466">MGITGIYKEIGVGERVALSKLAVEKFEQTGRPLRIAIDTSIWLFQIQSSKGGTNPALRTFYYRLLRLLSLSIHPIFIFDGPNKPPFKRNKRTGPNVASIPEFLAKQLLKQFGFPIHLAPGEAEAECALLQREGIVDAVLTEDVDVLMFGSGMSLRNWTPEARSSKVPTHVNLYDAQKIKAGPSGLDREGMILVALMSGGDYLPEGIPGCGPKIACEAAKAGYGQKLCAISKRDTVAIQQWKEELVHELRTNQSKHFKRKHMALTIPDDFPRADILGYYTNPAISSREGIERLKSKLKWDQNLDFPALRSFTADAFDWVKLGGAKKFIRNLAPALLVRHLRMRGQLEATGFETPEALEAAESKLVASIHGTRQHPSTDNTGELRIAYTPINVVNIDLSIEEPDDELEEASSAEDDMPPADDDNSPDNEPAPKRGPSLYDPNKPEKIWILESFVKVGAPLKVQDWEEAQRKKASGKRTTAAAKTAKPKRAANGGMQRDRSTSVEKLDLSHTEPLKQFARVSKPGVSARKAPGKQKSPSVERLDLSGPPPSIEPPQAQWSSRARRAEPDLPELNDLAPVPAPALAPTQAPAPVKDTVCIDLLSSSPAAKKTASPPPQPSPPVATDPPHLDEHYLSPNVTKRARRNLRRTESAPVNQQHALPSTEPQQPPITQNPAGELFTSSASPAATAPLSLLRALAPPQRSRTSVRRSASASNGVASKTTRSKRGASAGQTSPPTEGVVPHAPHERQQLTIEQAFLRRSASESPRKVRPSLRAPTPLPGIEEVDLTESSPVRAIAPVSTAPTLPAVRQTMDVPMGLDGVDEADELPSLAALVSARGGVEEEGLQRPRPRQRQRGRNRDNEAAEASSVGNTVSAPQTAPQLPDSPPQKRKHTPGKEFVQLRRSLDGTWRFAGAEEAEVEMAEGRNDGVGTGKVAPKRRAWRRSEVEVVDLTAE</sequence>
<dbReference type="AlphaFoldDB" id="A0A6A6AYX2"/>
<dbReference type="Gene3D" id="3.40.50.1010">
    <property type="entry name" value="5'-nuclease"/>
    <property type="match status" value="2"/>
</dbReference>
<dbReference type="SUPFAM" id="SSF47807">
    <property type="entry name" value="5' to 3' exonuclease, C-terminal subdomain"/>
    <property type="match status" value="1"/>
</dbReference>
<evidence type="ECO:0008006" key="8">
    <source>
        <dbReference type="Google" id="ProtNLM"/>
    </source>
</evidence>
<dbReference type="InterPro" id="IPR029060">
    <property type="entry name" value="PIN-like_dom_sf"/>
</dbReference>
<feature type="compositionally biased region" description="Pro residues" evidence="3">
    <location>
        <begin position="610"/>
        <end position="621"/>
    </location>
</feature>
<dbReference type="GO" id="GO:0008821">
    <property type="term" value="F:crossover junction DNA endonuclease activity"/>
    <property type="evidence" value="ECO:0007669"/>
    <property type="project" value="InterPro"/>
</dbReference>
<dbReference type="Proteomes" id="UP000799438">
    <property type="component" value="Unassembled WGS sequence"/>
</dbReference>
<dbReference type="GO" id="GO:0017108">
    <property type="term" value="F:5'-flap endonuclease activity"/>
    <property type="evidence" value="ECO:0007669"/>
    <property type="project" value="TreeGrafter"/>
</dbReference>
<feature type="compositionally biased region" description="Low complexity" evidence="3">
    <location>
        <begin position="579"/>
        <end position="589"/>
    </location>
</feature>
<feature type="domain" description="XPG N-terminal" evidence="5">
    <location>
        <begin position="1"/>
        <end position="98"/>
    </location>
</feature>
<dbReference type="CDD" id="cd09906">
    <property type="entry name" value="H3TH_YEN1"/>
    <property type="match status" value="1"/>
</dbReference>
<dbReference type="Pfam" id="PF00867">
    <property type="entry name" value="XPG_I"/>
    <property type="match status" value="1"/>
</dbReference>
<dbReference type="SUPFAM" id="SSF88723">
    <property type="entry name" value="PIN domain-like"/>
    <property type="match status" value="1"/>
</dbReference>
<dbReference type="InterPro" id="IPR041177">
    <property type="entry name" value="GEN1_C"/>
</dbReference>
<dbReference type="Pfam" id="PF00752">
    <property type="entry name" value="XPG_N"/>
    <property type="match status" value="1"/>
</dbReference>
<feature type="compositionally biased region" description="Polar residues" evidence="3">
    <location>
        <begin position="649"/>
        <end position="671"/>
    </location>
</feature>
<dbReference type="SMART" id="SM00484">
    <property type="entry name" value="XPGI"/>
    <property type="match status" value="1"/>
</dbReference>
<evidence type="ECO:0000259" key="4">
    <source>
        <dbReference type="SMART" id="SM00484"/>
    </source>
</evidence>
<dbReference type="FunFam" id="3.40.50.1010:FF:000037">
    <property type="entry name" value="Rad2-like endonuclease, putative (AFU_orthologue AFUA_3G13260)"/>
    <property type="match status" value="1"/>
</dbReference>
<dbReference type="PANTHER" id="PTHR11081">
    <property type="entry name" value="FLAP ENDONUCLEASE FAMILY MEMBER"/>
    <property type="match status" value="1"/>
</dbReference>